<geneLocation type="plasmid" evidence="2">
    <name>Tros</name>
</geneLocation>
<name>B9L3W8_THERP</name>
<keyword evidence="1" id="KW-0614">Plasmid</keyword>
<reference evidence="1 2" key="1">
    <citation type="journal article" date="2009" name="PLoS ONE">
        <title>Complete genome sequence of the aerobic CO-oxidizing thermophile Thermomicrobium roseum.</title>
        <authorList>
            <person name="Wu D."/>
            <person name="Raymond J."/>
            <person name="Wu M."/>
            <person name="Chatterji S."/>
            <person name="Ren Q."/>
            <person name="Graham J.E."/>
            <person name="Bryant D.A."/>
            <person name="Robb F."/>
            <person name="Colman A."/>
            <person name="Tallon L.J."/>
            <person name="Badger J.H."/>
            <person name="Madupu R."/>
            <person name="Ward N.L."/>
            <person name="Eisen J.A."/>
        </authorList>
    </citation>
    <scope>NUCLEOTIDE SEQUENCE [LARGE SCALE GENOMIC DNA]</scope>
    <source>
        <strain evidence="2">ATCC 27502 / DSM 5159 / P-2</strain>
        <plasmid evidence="1">unnamed</plasmid>
    </source>
</reference>
<keyword evidence="2" id="KW-1185">Reference proteome</keyword>
<dbReference type="AlphaFoldDB" id="B9L3W8"/>
<accession>B9L3W8</accession>
<dbReference type="EMBL" id="CP001276">
    <property type="protein sequence ID" value="ACM07299.1"/>
    <property type="molecule type" value="Genomic_DNA"/>
</dbReference>
<dbReference type="KEGG" id="tro:trd_A0483"/>
<protein>
    <submittedName>
        <fullName evidence="1">Uncharacterized protein</fullName>
    </submittedName>
</protein>
<dbReference type="Proteomes" id="UP000000447">
    <property type="component" value="Plasmid unnamed"/>
</dbReference>
<evidence type="ECO:0000313" key="2">
    <source>
        <dbReference type="Proteomes" id="UP000000447"/>
    </source>
</evidence>
<sequence>MIVRKRIDAPEFCTTRDRSQYCKNVNVSAYQALFGAFLGVRGRVYQPLWRRVHEGACAAGSGHARPSELVAPSAGYSRCQPGRSVAGESAGVLAGEGAL</sequence>
<dbReference type="HOGENOM" id="CLU_2319195_0_0_0"/>
<proteinExistence type="predicted"/>
<organism evidence="1 2">
    <name type="scientific">Thermomicrobium roseum (strain ATCC 27502 / DSM 5159 / P-2)</name>
    <dbReference type="NCBI Taxonomy" id="309801"/>
    <lineage>
        <taxon>Bacteria</taxon>
        <taxon>Pseudomonadati</taxon>
        <taxon>Thermomicrobiota</taxon>
        <taxon>Thermomicrobia</taxon>
        <taxon>Thermomicrobiales</taxon>
        <taxon>Thermomicrobiaceae</taxon>
        <taxon>Thermomicrobium</taxon>
    </lineage>
</organism>
<gene>
    <name evidence="1" type="ordered locus">trd_A0483</name>
</gene>
<evidence type="ECO:0000313" key="1">
    <source>
        <dbReference type="EMBL" id="ACM07299.1"/>
    </source>
</evidence>